<dbReference type="SUPFAM" id="SSF56112">
    <property type="entry name" value="Protein kinase-like (PK-like)"/>
    <property type="match status" value="1"/>
</dbReference>
<keyword evidence="1 3" id="KW-0547">Nucleotide-binding</keyword>
<dbReference type="EMBL" id="KV749463">
    <property type="protein sequence ID" value="OCL09379.1"/>
    <property type="molecule type" value="Genomic_DNA"/>
</dbReference>
<dbReference type="PROSITE" id="PS50011">
    <property type="entry name" value="PROTEIN_KINASE_DOM"/>
    <property type="match status" value="1"/>
</dbReference>
<evidence type="ECO:0000256" key="3">
    <source>
        <dbReference type="PROSITE-ProRule" id="PRU10141"/>
    </source>
</evidence>
<sequence length="349" mass="39516">MAMAQVCPQADFLQDTTPLEAASSTSYSQEQDPGPIVHPNALEIAMSRLFTRLEDLNRNFTDQDIEDIKDILFKAGKKDWSVRPRTYAVLRMIGKVDLMDAFVEQNLFDIKFPYVSLTIPLIVKNIGLRLKFLQNQKLVLTDAKDMESGAHAHLAVDAGSHFVTFRLLGRGAFGDVERVGSNLSLKDYARKWIIRRKKFDSSEANEIAFRNKVGHLKKFSHQHLVKYIGSYTDPRFFGLLILPIADCDLREYLSRDPFPESDLNHLRHFYGYITSAVTYLHRNACRHKDLKPGNILVRRGEVYVTDFGLALDWSEATKSVTEGPPGTVSIVYAAPEVMKEEPRGSSSSM</sequence>
<dbReference type="SMART" id="SM00220">
    <property type="entry name" value="S_TKc"/>
    <property type="match status" value="1"/>
</dbReference>
<keyword evidence="4" id="KW-0723">Serine/threonine-protein kinase</keyword>
<dbReference type="InterPro" id="IPR008271">
    <property type="entry name" value="Ser/Thr_kinase_AS"/>
</dbReference>
<dbReference type="InterPro" id="IPR011009">
    <property type="entry name" value="Kinase-like_dom_sf"/>
</dbReference>
<dbReference type="InterPro" id="IPR000719">
    <property type="entry name" value="Prot_kinase_dom"/>
</dbReference>
<accession>A0A8E2JUA1</accession>
<keyword evidence="6" id="KW-0418">Kinase</keyword>
<dbReference type="CDD" id="cd00180">
    <property type="entry name" value="PKc"/>
    <property type="match status" value="1"/>
</dbReference>
<keyword evidence="6" id="KW-0808">Transferase</keyword>
<evidence type="ECO:0000259" key="5">
    <source>
        <dbReference type="PROSITE" id="PS50011"/>
    </source>
</evidence>
<keyword evidence="7" id="KW-1185">Reference proteome</keyword>
<evidence type="ECO:0000313" key="6">
    <source>
        <dbReference type="EMBL" id="OCL09379.1"/>
    </source>
</evidence>
<dbReference type="Pfam" id="PF00069">
    <property type="entry name" value="Pkinase"/>
    <property type="match status" value="1"/>
</dbReference>
<feature type="binding site" evidence="3">
    <location>
        <position position="191"/>
    </location>
    <ligand>
        <name>ATP</name>
        <dbReference type="ChEBI" id="CHEBI:30616"/>
    </ligand>
</feature>
<protein>
    <submittedName>
        <fullName evidence="6">Kinase-like protein</fullName>
    </submittedName>
</protein>
<dbReference type="OrthoDB" id="4062651at2759"/>
<dbReference type="PROSITE" id="PS00107">
    <property type="entry name" value="PROTEIN_KINASE_ATP"/>
    <property type="match status" value="1"/>
</dbReference>
<dbReference type="GO" id="GO:0004674">
    <property type="term" value="F:protein serine/threonine kinase activity"/>
    <property type="evidence" value="ECO:0007669"/>
    <property type="project" value="UniProtKB-KW"/>
</dbReference>
<dbReference type="GO" id="GO:0005524">
    <property type="term" value="F:ATP binding"/>
    <property type="evidence" value="ECO:0007669"/>
    <property type="project" value="UniProtKB-UniRule"/>
</dbReference>
<evidence type="ECO:0000256" key="4">
    <source>
        <dbReference type="RuleBase" id="RU000304"/>
    </source>
</evidence>
<keyword evidence="2 3" id="KW-0067">ATP-binding</keyword>
<evidence type="ECO:0000313" key="7">
    <source>
        <dbReference type="Proteomes" id="UP000250140"/>
    </source>
</evidence>
<reference evidence="6 7" key="1">
    <citation type="journal article" date="2016" name="Nat. Commun.">
        <title>Ectomycorrhizal ecology is imprinted in the genome of the dominant symbiotic fungus Cenococcum geophilum.</title>
        <authorList>
            <consortium name="DOE Joint Genome Institute"/>
            <person name="Peter M."/>
            <person name="Kohler A."/>
            <person name="Ohm R.A."/>
            <person name="Kuo A."/>
            <person name="Krutzmann J."/>
            <person name="Morin E."/>
            <person name="Arend M."/>
            <person name="Barry K.W."/>
            <person name="Binder M."/>
            <person name="Choi C."/>
            <person name="Clum A."/>
            <person name="Copeland A."/>
            <person name="Grisel N."/>
            <person name="Haridas S."/>
            <person name="Kipfer T."/>
            <person name="LaButti K."/>
            <person name="Lindquist E."/>
            <person name="Lipzen A."/>
            <person name="Maire R."/>
            <person name="Meier B."/>
            <person name="Mihaltcheva S."/>
            <person name="Molinier V."/>
            <person name="Murat C."/>
            <person name="Poggeler S."/>
            <person name="Quandt C.A."/>
            <person name="Sperisen C."/>
            <person name="Tritt A."/>
            <person name="Tisserant E."/>
            <person name="Crous P.W."/>
            <person name="Henrissat B."/>
            <person name="Nehls U."/>
            <person name="Egli S."/>
            <person name="Spatafora J.W."/>
            <person name="Grigoriev I.V."/>
            <person name="Martin F.M."/>
        </authorList>
    </citation>
    <scope>NUCLEOTIDE SEQUENCE [LARGE SCALE GENOMIC DNA]</scope>
    <source>
        <strain evidence="6 7">CBS 207.34</strain>
    </source>
</reference>
<organism evidence="6 7">
    <name type="scientific">Glonium stellatum</name>
    <dbReference type="NCBI Taxonomy" id="574774"/>
    <lineage>
        <taxon>Eukaryota</taxon>
        <taxon>Fungi</taxon>
        <taxon>Dikarya</taxon>
        <taxon>Ascomycota</taxon>
        <taxon>Pezizomycotina</taxon>
        <taxon>Dothideomycetes</taxon>
        <taxon>Pleosporomycetidae</taxon>
        <taxon>Gloniales</taxon>
        <taxon>Gloniaceae</taxon>
        <taxon>Glonium</taxon>
    </lineage>
</organism>
<evidence type="ECO:0000256" key="1">
    <source>
        <dbReference type="ARBA" id="ARBA00022741"/>
    </source>
</evidence>
<feature type="domain" description="Protein kinase" evidence="5">
    <location>
        <begin position="162"/>
        <end position="349"/>
    </location>
</feature>
<comment type="similarity">
    <text evidence="4">Belongs to the protein kinase superfamily.</text>
</comment>
<dbReference type="PROSITE" id="PS00108">
    <property type="entry name" value="PROTEIN_KINASE_ST"/>
    <property type="match status" value="1"/>
</dbReference>
<dbReference type="InterPro" id="IPR017441">
    <property type="entry name" value="Protein_kinase_ATP_BS"/>
</dbReference>
<dbReference type="PANTHER" id="PTHR24347">
    <property type="entry name" value="SERINE/THREONINE-PROTEIN KINASE"/>
    <property type="match status" value="1"/>
</dbReference>
<dbReference type="Proteomes" id="UP000250140">
    <property type="component" value="Unassembled WGS sequence"/>
</dbReference>
<evidence type="ECO:0000256" key="2">
    <source>
        <dbReference type="ARBA" id="ARBA00022840"/>
    </source>
</evidence>
<name>A0A8E2JUA1_9PEZI</name>
<dbReference type="AlphaFoldDB" id="A0A8E2JUA1"/>
<gene>
    <name evidence="6" type="ORF">AOQ84DRAFT_23465</name>
</gene>
<dbReference type="Gene3D" id="1.10.510.10">
    <property type="entry name" value="Transferase(Phosphotransferase) domain 1"/>
    <property type="match status" value="1"/>
</dbReference>
<proteinExistence type="inferred from homology"/>